<keyword evidence="15" id="KW-0413">Isomerase</keyword>
<dbReference type="InterPro" id="IPR004443">
    <property type="entry name" value="YjeF_N_dom"/>
</dbReference>
<evidence type="ECO:0000256" key="21">
    <source>
        <dbReference type="ARBA" id="ARBA00049209"/>
    </source>
</evidence>
<dbReference type="InterPro" id="IPR017953">
    <property type="entry name" value="Carbohydrate_kinase_pred_CS"/>
</dbReference>
<dbReference type="GO" id="GO:0052856">
    <property type="term" value="F:NAD(P)HX epimerase activity"/>
    <property type="evidence" value="ECO:0007669"/>
    <property type="project" value="UniProtKB-EC"/>
</dbReference>
<evidence type="ECO:0000313" key="25">
    <source>
        <dbReference type="Proteomes" id="UP000029839"/>
    </source>
</evidence>
<evidence type="ECO:0000259" key="22">
    <source>
        <dbReference type="PROSITE" id="PS51383"/>
    </source>
</evidence>
<dbReference type="GO" id="GO:0046872">
    <property type="term" value="F:metal ion binding"/>
    <property type="evidence" value="ECO:0007669"/>
    <property type="project" value="UniProtKB-KW"/>
</dbReference>
<evidence type="ECO:0000256" key="7">
    <source>
        <dbReference type="ARBA" id="ARBA00013129"/>
    </source>
</evidence>
<evidence type="ECO:0000256" key="17">
    <source>
        <dbReference type="ARBA" id="ARBA00023268"/>
    </source>
</evidence>
<dbReference type="GO" id="GO:0052855">
    <property type="term" value="F:ADP-dependent NAD(P)H-hydrate dehydratase activity"/>
    <property type="evidence" value="ECO:0007669"/>
    <property type="project" value="UniProtKB-EC"/>
</dbReference>
<keyword evidence="10" id="KW-0547">Nucleotide-binding</keyword>
<keyword evidence="11" id="KW-0067">ATP-binding</keyword>
<dbReference type="AlphaFoldDB" id="A0A0A0BNV3"/>
<comment type="caution">
    <text evidence="24">The sequence shown here is derived from an EMBL/GenBank/DDBJ whole genome shotgun (WGS) entry which is preliminary data.</text>
</comment>
<sequence length="472" mass="47529">MIMAHAARDVRAAEEPLLAQERAFSGGLMDRAATALAGTVRRRLVVRRGRVVGSTVVALVGPGNNGGDALHALAHLAGRGVRCVAVLTSAEVHGGGLAALTDRGATVLALVDGAPGRRVWVGDALAEAVAADVVLDGLLGIGARGPLREPAAELVRLLGELLDRELAGTGKRADALLPEVVAVDVPSGIGVDDGTVPGPVLRADRTVTFGTAKPGLLLPPAAALAGELELVDLGLAATLAADAAVRRLVADDVPGLWPVPGRTAHKYTRGVVGVVAGTSTYPGAAVLTVAGAQGAGCGMVRYVGPDRVRDAVLAAHPEVVTGGDTDVRVQAWVLGPGLDPADEEQAARARSVLERLGAAGRPEGRVPVVVDAGALALLPDRVPPRVVLTPHAGELARLLSSRGTEVSRDDVDAEPLRHARAAHEATGATVLLKGAVTVVVGPGGTWSQADAPAWLATAGAGDVLAGVLGAVL</sequence>
<evidence type="ECO:0000256" key="1">
    <source>
        <dbReference type="ARBA" id="ARBA00000013"/>
    </source>
</evidence>
<dbReference type="Proteomes" id="UP000029839">
    <property type="component" value="Unassembled WGS sequence"/>
</dbReference>
<feature type="domain" description="YjeF N-terminal" evidence="23">
    <location>
        <begin position="10"/>
        <end position="241"/>
    </location>
</feature>
<gene>
    <name evidence="24" type="ORF">N868_02505</name>
</gene>
<dbReference type="EC" id="4.2.1.136" evidence="7"/>
<dbReference type="InterPro" id="IPR036652">
    <property type="entry name" value="YjeF_N_dom_sf"/>
</dbReference>
<organism evidence="24 25">
    <name type="scientific">Cellulomonas carbonis T26</name>
    <dbReference type="NCBI Taxonomy" id="947969"/>
    <lineage>
        <taxon>Bacteria</taxon>
        <taxon>Bacillati</taxon>
        <taxon>Actinomycetota</taxon>
        <taxon>Actinomycetes</taxon>
        <taxon>Micrococcales</taxon>
        <taxon>Cellulomonadaceae</taxon>
        <taxon>Cellulomonas</taxon>
    </lineage>
</organism>
<evidence type="ECO:0000256" key="8">
    <source>
        <dbReference type="ARBA" id="ARBA00018591"/>
    </source>
</evidence>
<name>A0A0A0BNV3_9CELL</name>
<dbReference type="InterPro" id="IPR029056">
    <property type="entry name" value="Ribokinase-like"/>
</dbReference>
<dbReference type="SUPFAM" id="SSF64153">
    <property type="entry name" value="YjeF N-terminal domain-like"/>
    <property type="match status" value="1"/>
</dbReference>
<dbReference type="NCBIfam" id="TIGR00197">
    <property type="entry name" value="yjeF_nterm"/>
    <property type="match status" value="1"/>
</dbReference>
<evidence type="ECO:0000256" key="19">
    <source>
        <dbReference type="ARBA" id="ARBA00032624"/>
    </source>
</evidence>
<evidence type="ECO:0000256" key="12">
    <source>
        <dbReference type="ARBA" id="ARBA00022857"/>
    </source>
</evidence>
<evidence type="ECO:0000256" key="11">
    <source>
        <dbReference type="ARBA" id="ARBA00022840"/>
    </source>
</evidence>
<dbReference type="GO" id="GO:0016301">
    <property type="term" value="F:kinase activity"/>
    <property type="evidence" value="ECO:0007669"/>
    <property type="project" value="UniProtKB-KW"/>
</dbReference>
<dbReference type="InterPro" id="IPR030677">
    <property type="entry name" value="Nnr"/>
</dbReference>
<evidence type="ECO:0000256" key="6">
    <source>
        <dbReference type="ARBA" id="ARBA00012228"/>
    </source>
</evidence>
<evidence type="ECO:0000256" key="13">
    <source>
        <dbReference type="ARBA" id="ARBA00022958"/>
    </source>
</evidence>
<evidence type="ECO:0000256" key="16">
    <source>
        <dbReference type="ARBA" id="ARBA00023239"/>
    </source>
</evidence>
<dbReference type="PROSITE" id="PS01050">
    <property type="entry name" value="YJEF_C_2"/>
    <property type="match status" value="1"/>
</dbReference>
<proteinExistence type="inferred from homology"/>
<comment type="catalytic activity">
    <reaction evidence="20">
        <text>(6S)-NADHX + ADP = AMP + phosphate + NADH + H(+)</text>
        <dbReference type="Rhea" id="RHEA:32223"/>
        <dbReference type="ChEBI" id="CHEBI:15378"/>
        <dbReference type="ChEBI" id="CHEBI:43474"/>
        <dbReference type="ChEBI" id="CHEBI:57945"/>
        <dbReference type="ChEBI" id="CHEBI:64074"/>
        <dbReference type="ChEBI" id="CHEBI:456215"/>
        <dbReference type="ChEBI" id="CHEBI:456216"/>
        <dbReference type="EC" id="4.2.1.136"/>
    </reaction>
</comment>
<reference evidence="24 25" key="1">
    <citation type="submission" date="2013-08" db="EMBL/GenBank/DDBJ databases">
        <title>Genome sequencing of Cellulomonas carbonis T26.</title>
        <authorList>
            <person name="Chen F."/>
            <person name="Li Y."/>
            <person name="Wang G."/>
        </authorList>
    </citation>
    <scope>NUCLEOTIDE SEQUENCE [LARGE SCALE GENOMIC DNA]</scope>
    <source>
        <strain evidence="24 25">T26</strain>
    </source>
</reference>
<keyword evidence="9" id="KW-0479">Metal-binding</keyword>
<comment type="similarity">
    <text evidence="4">In the N-terminal section; belongs to the NnrE/AIBP family.</text>
</comment>
<evidence type="ECO:0000256" key="3">
    <source>
        <dbReference type="ARBA" id="ARBA00001958"/>
    </source>
</evidence>
<dbReference type="PANTHER" id="PTHR12592:SF0">
    <property type="entry name" value="ATP-DEPENDENT (S)-NAD(P)H-HYDRATE DEHYDRATASE"/>
    <property type="match status" value="1"/>
</dbReference>
<dbReference type="PROSITE" id="PS51383">
    <property type="entry name" value="YJEF_C_3"/>
    <property type="match status" value="1"/>
</dbReference>
<dbReference type="PIRSF" id="PIRSF017184">
    <property type="entry name" value="Nnr"/>
    <property type="match status" value="1"/>
</dbReference>
<dbReference type="PROSITE" id="PS51385">
    <property type="entry name" value="YJEF_N"/>
    <property type="match status" value="1"/>
</dbReference>
<evidence type="ECO:0000256" key="20">
    <source>
        <dbReference type="ARBA" id="ARBA00048238"/>
    </source>
</evidence>
<keyword evidence="14" id="KW-0520">NAD</keyword>
<evidence type="ECO:0000256" key="9">
    <source>
        <dbReference type="ARBA" id="ARBA00022723"/>
    </source>
</evidence>
<dbReference type="Gene3D" id="3.40.50.10260">
    <property type="entry name" value="YjeF N-terminal domain"/>
    <property type="match status" value="1"/>
</dbReference>
<evidence type="ECO:0000313" key="24">
    <source>
        <dbReference type="EMBL" id="KGM09357.1"/>
    </source>
</evidence>
<dbReference type="InterPro" id="IPR000631">
    <property type="entry name" value="CARKD"/>
</dbReference>
<dbReference type="GO" id="GO:0110051">
    <property type="term" value="P:metabolite repair"/>
    <property type="evidence" value="ECO:0007669"/>
    <property type="project" value="TreeGrafter"/>
</dbReference>
<reference evidence="24 25" key="2">
    <citation type="journal article" date="2015" name="Stand. Genomic Sci.">
        <title>Draft genome sequence of Cellulomonas carbonis T26(T) and comparative analysis of six Cellulomonas genomes.</title>
        <authorList>
            <person name="Zhuang W."/>
            <person name="Zhang S."/>
            <person name="Xia X."/>
            <person name="Wang G."/>
        </authorList>
    </citation>
    <scope>NUCLEOTIDE SEQUENCE [LARGE SCALE GENOMIC DNA]</scope>
    <source>
        <strain evidence="24 25">T26</strain>
    </source>
</reference>
<dbReference type="EMBL" id="AXCY01000102">
    <property type="protein sequence ID" value="KGM09357.1"/>
    <property type="molecule type" value="Genomic_DNA"/>
</dbReference>
<dbReference type="PANTHER" id="PTHR12592">
    <property type="entry name" value="ATP-DEPENDENT (S)-NAD(P)H-HYDRATE DEHYDRATASE FAMILY MEMBER"/>
    <property type="match status" value="1"/>
</dbReference>
<dbReference type="HAMAP" id="MF_01966">
    <property type="entry name" value="NADHX_epimerase"/>
    <property type="match status" value="1"/>
</dbReference>
<comment type="catalytic activity">
    <reaction evidence="21">
        <text>(6S)-NADPHX + ADP = AMP + phosphate + NADPH + H(+)</text>
        <dbReference type="Rhea" id="RHEA:32235"/>
        <dbReference type="ChEBI" id="CHEBI:15378"/>
        <dbReference type="ChEBI" id="CHEBI:43474"/>
        <dbReference type="ChEBI" id="CHEBI:57783"/>
        <dbReference type="ChEBI" id="CHEBI:64076"/>
        <dbReference type="ChEBI" id="CHEBI:456215"/>
        <dbReference type="ChEBI" id="CHEBI:456216"/>
        <dbReference type="EC" id="4.2.1.136"/>
    </reaction>
</comment>
<evidence type="ECO:0000256" key="14">
    <source>
        <dbReference type="ARBA" id="ARBA00023027"/>
    </source>
</evidence>
<dbReference type="CDD" id="cd01171">
    <property type="entry name" value="YXKO-related"/>
    <property type="match status" value="1"/>
</dbReference>
<keyword evidence="24" id="KW-0808">Transferase</keyword>
<evidence type="ECO:0000256" key="2">
    <source>
        <dbReference type="ARBA" id="ARBA00000909"/>
    </source>
</evidence>
<keyword evidence="17" id="KW-0511">Multifunctional enzyme</keyword>
<keyword evidence="25" id="KW-1185">Reference proteome</keyword>
<evidence type="ECO:0000256" key="10">
    <source>
        <dbReference type="ARBA" id="ARBA00022741"/>
    </source>
</evidence>
<comment type="catalytic activity">
    <reaction evidence="1">
        <text>(6R)-NADHX = (6S)-NADHX</text>
        <dbReference type="Rhea" id="RHEA:32215"/>
        <dbReference type="ChEBI" id="CHEBI:64074"/>
        <dbReference type="ChEBI" id="CHEBI:64075"/>
        <dbReference type="EC" id="5.1.99.6"/>
    </reaction>
</comment>
<accession>A0A0A0BNV3</accession>
<dbReference type="Pfam" id="PF01256">
    <property type="entry name" value="Carb_kinase"/>
    <property type="match status" value="1"/>
</dbReference>
<dbReference type="SUPFAM" id="SSF53613">
    <property type="entry name" value="Ribokinase-like"/>
    <property type="match status" value="1"/>
</dbReference>
<keyword evidence="16" id="KW-0456">Lyase</keyword>
<dbReference type="EC" id="5.1.99.6" evidence="6"/>
<dbReference type="Pfam" id="PF03853">
    <property type="entry name" value="YjeF_N"/>
    <property type="match status" value="1"/>
</dbReference>
<evidence type="ECO:0000256" key="15">
    <source>
        <dbReference type="ARBA" id="ARBA00023235"/>
    </source>
</evidence>
<evidence type="ECO:0000256" key="4">
    <source>
        <dbReference type="ARBA" id="ARBA00006001"/>
    </source>
</evidence>
<dbReference type="GO" id="GO:0005524">
    <property type="term" value="F:ATP binding"/>
    <property type="evidence" value="ECO:0007669"/>
    <property type="project" value="UniProtKB-KW"/>
</dbReference>
<feature type="domain" description="YjeF C-terminal" evidence="22">
    <location>
        <begin position="249"/>
        <end position="472"/>
    </location>
</feature>
<dbReference type="Gene3D" id="3.40.1190.20">
    <property type="match status" value="1"/>
</dbReference>
<evidence type="ECO:0000256" key="5">
    <source>
        <dbReference type="ARBA" id="ARBA00009524"/>
    </source>
</evidence>
<comment type="catalytic activity">
    <reaction evidence="2">
        <text>(6R)-NADPHX = (6S)-NADPHX</text>
        <dbReference type="Rhea" id="RHEA:32227"/>
        <dbReference type="ChEBI" id="CHEBI:64076"/>
        <dbReference type="ChEBI" id="CHEBI:64077"/>
        <dbReference type="EC" id="5.1.99.6"/>
    </reaction>
</comment>
<protein>
    <recommendedName>
        <fullName evidence="8">Bifunctional NAD(P)H-hydrate repair enzyme Nnr</fullName>
        <ecNumber evidence="7">4.2.1.136</ecNumber>
        <ecNumber evidence="6">5.1.99.6</ecNumber>
    </recommendedName>
    <alternativeName>
        <fullName evidence="19">Nicotinamide nucleotide repair protein</fullName>
    </alternativeName>
</protein>
<feature type="non-terminal residue" evidence="24">
    <location>
        <position position="472"/>
    </location>
</feature>
<keyword evidence="13" id="KW-0630">Potassium</keyword>
<evidence type="ECO:0000259" key="23">
    <source>
        <dbReference type="PROSITE" id="PS51385"/>
    </source>
</evidence>
<keyword evidence="24" id="KW-0418">Kinase</keyword>
<comment type="cofactor">
    <cofactor evidence="3">
        <name>K(+)</name>
        <dbReference type="ChEBI" id="CHEBI:29103"/>
    </cofactor>
</comment>
<evidence type="ECO:0000256" key="18">
    <source>
        <dbReference type="ARBA" id="ARBA00025153"/>
    </source>
</evidence>
<keyword evidence="12" id="KW-0521">NADP</keyword>
<comment type="function">
    <text evidence="18">Bifunctional enzyme that catalyzes the epimerization of the S- and R-forms of NAD(P)HX and the dehydration of the S-form of NAD(P)HX at the expense of ADP, which is converted to AMP. This allows the repair of both epimers of NAD(P)HX, a damaged form of NAD(P)H that is a result of enzymatic or heat-dependent hydration.</text>
</comment>
<comment type="similarity">
    <text evidence="5">In the C-terminal section; belongs to the NnrD/CARKD family.</text>
</comment>